<evidence type="ECO:0000313" key="3">
    <source>
        <dbReference type="EMBL" id="KAG8387759.1"/>
    </source>
</evidence>
<protein>
    <recommendedName>
        <fullName evidence="2">Replication factor A C-terminal domain-containing protein</fullName>
    </recommendedName>
</protein>
<accession>A0AAV6XZ24</accession>
<feature type="transmembrane region" description="Helical" evidence="1">
    <location>
        <begin position="17"/>
        <end position="36"/>
    </location>
</feature>
<dbReference type="Gene3D" id="2.40.50.140">
    <property type="entry name" value="Nucleic acid-binding proteins"/>
    <property type="match status" value="1"/>
</dbReference>
<dbReference type="InterPro" id="IPR012340">
    <property type="entry name" value="NA-bd_OB-fold"/>
</dbReference>
<gene>
    <name evidence="3" type="ORF">BUALT_Bualt02G0054700</name>
</gene>
<keyword evidence="1" id="KW-1133">Transmembrane helix</keyword>
<sequence>MLVECLRNWLPKFGVPVYFKNALLTTIIILGISLVARGSANIVLNPSYPESQSLRNWRSKNHAYLTKIVEEKKYLQHSTRHSMAPQEKISSVANVLTNETETKFRVKVTSKISDPQQKFWYMACDNCYKSTAAQYLWNITCNVCHAETVAKLRTKFAMTLSDGTTELEAILFGGLAEKYLSLPANDLMEKDEQNEKVDCAAINTQLYGKEFNADIRKKKVQTRYGPENQYTVFGLEEIQ</sequence>
<dbReference type="AlphaFoldDB" id="A0AAV6XZ24"/>
<keyword evidence="1" id="KW-0472">Membrane</keyword>
<dbReference type="SUPFAM" id="SSF50249">
    <property type="entry name" value="Nucleic acid-binding proteins"/>
    <property type="match status" value="1"/>
</dbReference>
<comment type="caution">
    <text evidence="3">The sequence shown here is derived from an EMBL/GenBank/DDBJ whole genome shotgun (WGS) entry which is preliminary data.</text>
</comment>
<evidence type="ECO:0000256" key="1">
    <source>
        <dbReference type="SAM" id="Phobius"/>
    </source>
</evidence>
<dbReference type="EMBL" id="WHWC01000002">
    <property type="protein sequence ID" value="KAG8387759.1"/>
    <property type="molecule type" value="Genomic_DNA"/>
</dbReference>
<proteinExistence type="predicted"/>
<keyword evidence="1" id="KW-0812">Transmembrane</keyword>
<dbReference type="Proteomes" id="UP000826271">
    <property type="component" value="Unassembled WGS sequence"/>
</dbReference>
<dbReference type="PANTHER" id="PTHR47165">
    <property type="entry name" value="OS03G0429900 PROTEIN"/>
    <property type="match status" value="1"/>
</dbReference>
<reference evidence="3" key="1">
    <citation type="submission" date="2019-10" db="EMBL/GenBank/DDBJ databases">
        <authorList>
            <person name="Zhang R."/>
            <person name="Pan Y."/>
            <person name="Wang J."/>
            <person name="Ma R."/>
            <person name="Yu S."/>
        </authorList>
    </citation>
    <scope>NUCLEOTIDE SEQUENCE</scope>
    <source>
        <strain evidence="3">LA-IB0</strain>
        <tissue evidence="3">Leaf</tissue>
    </source>
</reference>
<organism evidence="3 4">
    <name type="scientific">Buddleja alternifolia</name>
    <dbReference type="NCBI Taxonomy" id="168488"/>
    <lineage>
        <taxon>Eukaryota</taxon>
        <taxon>Viridiplantae</taxon>
        <taxon>Streptophyta</taxon>
        <taxon>Embryophyta</taxon>
        <taxon>Tracheophyta</taxon>
        <taxon>Spermatophyta</taxon>
        <taxon>Magnoliopsida</taxon>
        <taxon>eudicotyledons</taxon>
        <taxon>Gunneridae</taxon>
        <taxon>Pentapetalae</taxon>
        <taxon>asterids</taxon>
        <taxon>lamiids</taxon>
        <taxon>Lamiales</taxon>
        <taxon>Scrophulariaceae</taxon>
        <taxon>Buddlejeae</taxon>
        <taxon>Buddleja</taxon>
    </lineage>
</organism>
<dbReference type="InterPro" id="IPR013955">
    <property type="entry name" value="Rep_factor-A_C"/>
</dbReference>
<evidence type="ECO:0000313" key="4">
    <source>
        <dbReference type="Proteomes" id="UP000826271"/>
    </source>
</evidence>
<keyword evidence="4" id="KW-1185">Reference proteome</keyword>
<dbReference type="PANTHER" id="PTHR47165:SF4">
    <property type="entry name" value="OS03G0429900 PROTEIN"/>
    <property type="match status" value="1"/>
</dbReference>
<feature type="domain" description="Replication factor A C-terminal" evidence="2">
    <location>
        <begin position="116"/>
        <end position="237"/>
    </location>
</feature>
<name>A0AAV6XZ24_9LAMI</name>
<evidence type="ECO:0000259" key="2">
    <source>
        <dbReference type="Pfam" id="PF08646"/>
    </source>
</evidence>
<dbReference type="Pfam" id="PF08646">
    <property type="entry name" value="Rep_fac-A_C"/>
    <property type="match status" value="1"/>
</dbReference>